<proteinExistence type="predicted"/>
<accession>A0ABP1HLN4</accession>
<sequence length="2050" mass="234652">MARTKQTCRMAGYPVPAFGQPQPFQTAPVARTMPARKIKAPRKVLAKKAYRASYKEPLEVVDRRAENFEECEEREEREEIEVQQPVRSQPNHKAQTNFNSKYASFYIGEQQFSLTTRRVKKPRTLFVAQSNYVVAEGDLYQIEEDVPLIKVQPGYDFKIFMQQTVRARKFEVGHEATTPGDRTKYNPMVQPVNLKLHQIQCFADVYEPVGVEIEKVGVILSSQAREEMQCPQPCKILPQASRKVVANKFKAKEVEFSSAFADLTINKESKFECSVTFENEVKQVEGIFKKKDFARDLVAWAEKMDPLKHKQLLEVIESQFLLYKVSNAQKDKVQFLKNVKVQLDQIQFIFVTERRSKEQTIIHKVLGYSSESTPIADVLASSPEIEHEQVQELFKIEQKQAEGGHSFVQGNLKQKYTSCIPLAMMHKNTKFLYFVINQLQCVQQTFGQLSQIALNNKLKEKDIKVSITAAKITSVQFNPLAFAALTCNTGFLNAVDTANLSFFGFNFEHKIQVTIGACSNINDDIATVKRIEKLMGGLDAGFSIISALISQNKKILNYLMSTTSIDYSNFYKFKKYIGTESCELLKNLIHAKPDVLKYVLPKMDQKDVTKLIQQFIDQSMTDVTTLNLYNDDMFGQLATFHNVDAMNIFIKHGFCFAKSSTDYQRLGSLFDDKLFNQLVKVIFDHFALTEEDIHYVYAQLLISSIKQEKMDRITFVQNVFQSKVELDKVKPFAQDLLNAFVTCYNVPGTSNYQRASMNYLVNICKTTGTKLIQNTTSQTFWGINFVDFNTELIKYVDAPVEVLSGASYVYEWQIQFIGQLQDQVLPNYQASVQENKCLQVFLTSTFAQMHDASTRLQQRKNEEAAKMNQPVPAAQPFGQPQAFFGQPMFGQTGFGQPFGQQFGQTQFGSQFSFAPQQAVFGKQATQQGLTSSYVSVEILQKYVNQLNEIMLKCIKCPKLMSGQIEGDLQLIQNFMATSAKFMSAEVLNVFAANLQPLKTKNLEKNAVQVQIKESEYQQIIEQINSKIQKEIPQQTGFSSYNGWGGYQQNLVKEPLLRDPIQLQKSSKQDQLQQQKRVDKNAFHFMKLATVEQFSVIKNNVMLTQKDSEGFYALSDLFLALNEVQDFKAQAKDFMKVLSQVTSQEAQTQAILYFMKVSTNKEFIAAILENMEEVFVARSKDILLSKLSSDNLLHILAKFGQPQQKQHRGLGKGGFYQQQQAQQVVVSVLDIAVKLFQKLNIMNILIVQQNEACLTPFMVAVSNNCFNIQLLAQGDKLVDAESNNVLHYYISHLITQQAQNQSNQKSIDDFKLMEQKVDVKALLEQENVHGFTPVHFGAQFTDVLRYFDEKKVDFKKLSSKRTLFRSQDEYNLRFLMEKHCDLFLVEEEKKNDTKPESYMPFNQVIISCQRQGNTELIKSAASMGYDQTMMAKCMLSNNITIIEEIRNLKVVPDLRLVQRFFFTMAQNIYNPQNGLIQELSKLFKVTDFKPEESLKLLIEETTVYYNLFEPLSQTGILLDAKTFLQLAQKTQQVLLTINSKLFNKVNVVGLIRLIQRPLEPNNNEEESAVKLLTELKPLIEQQDLTQDLVTAFVMATPPLNNNPQYKAVLKQCMYSMIENLDSAKLQLAFNQVQIVHEFDPALDQLCTKHKLTVSPKPLLKIPKMFHLVPTESDKKLIAQIALQNYSGEGEKEVNPMFSVRGNVLHFKDIPCDVIGFREAGERLGMMMIKVQKSYNGFIVMKRFQNIQMYNRQPHLNQYFGRKREHFATAELAFKQFMSFLNSKTEQTLEQIQHETNTLEGTQSGKGFKFYINIYSQLSGRNQLNLHQIEQKFQLGIIQYMWQSVMQAYVHDTKIFTAIQKYDTQIQNLTSLTDTQLKSLYLHLSLFTSYPNKLSRAQLLNYVNDTVSKATAHIRLVNCVHKNEINEKLVEIAMKELGFELSESVLFGYKALVVNKAPVIKSGTLTSLNDEKNKLVVHFKQNLRSQQWGGTFNLKLPGIGVLFAIQDQANKGGYIYLSTMIKCDNGKFKLGQVNFDRFDREEHQIAPIIFTE</sequence>
<protein>
    <submittedName>
        <fullName evidence="1">Uncharacterized protein</fullName>
    </submittedName>
</protein>
<organism evidence="1 2">
    <name type="scientific">Hexamita inflata</name>
    <dbReference type="NCBI Taxonomy" id="28002"/>
    <lineage>
        <taxon>Eukaryota</taxon>
        <taxon>Metamonada</taxon>
        <taxon>Diplomonadida</taxon>
        <taxon>Hexamitidae</taxon>
        <taxon>Hexamitinae</taxon>
        <taxon>Hexamita</taxon>
    </lineage>
</organism>
<name>A0ABP1HLN4_9EUKA</name>
<evidence type="ECO:0000313" key="1">
    <source>
        <dbReference type="EMBL" id="CAL5997217.1"/>
    </source>
</evidence>
<evidence type="ECO:0000313" key="2">
    <source>
        <dbReference type="Proteomes" id="UP001642409"/>
    </source>
</evidence>
<gene>
    <name evidence="1" type="ORF">HINF_LOCUS15137</name>
</gene>
<dbReference type="Proteomes" id="UP001642409">
    <property type="component" value="Unassembled WGS sequence"/>
</dbReference>
<dbReference type="EMBL" id="CAXDID020000036">
    <property type="protein sequence ID" value="CAL5997217.1"/>
    <property type="molecule type" value="Genomic_DNA"/>
</dbReference>
<keyword evidence="2" id="KW-1185">Reference proteome</keyword>
<reference evidence="1 2" key="1">
    <citation type="submission" date="2024-07" db="EMBL/GenBank/DDBJ databases">
        <authorList>
            <person name="Akdeniz Z."/>
        </authorList>
    </citation>
    <scope>NUCLEOTIDE SEQUENCE [LARGE SCALE GENOMIC DNA]</scope>
</reference>
<comment type="caution">
    <text evidence="1">The sequence shown here is derived from an EMBL/GenBank/DDBJ whole genome shotgun (WGS) entry which is preliminary data.</text>
</comment>